<evidence type="ECO:0000313" key="3">
    <source>
        <dbReference type="Proteomes" id="UP000094936"/>
    </source>
</evidence>
<dbReference type="Gene3D" id="3.60.110.10">
    <property type="entry name" value="Carbon-nitrogen hydrolase"/>
    <property type="match status" value="1"/>
</dbReference>
<dbReference type="InterPro" id="IPR036526">
    <property type="entry name" value="C-N_Hydrolase_sf"/>
</dbReference>
<dbReference type="CDD" id="cd07197">
    <property type="entry name" value="nitrilase"/>
    <property type="match status" value="1"/>
</dbReference>
<sequence length="252" mass="28267">MKLGIVQMPMAWTVEENTQFICKTIQQHAHLDGLIFPELSISGFHRKIVRESKPDKIRKSCDEIAEASAQNQILVFAGAPLIESGLLRNSYLVFDRGCVRHQWHKVGLTNSEATVFEPAYRRDIYRHESISFSALICREASDVSWFVNEFKQDKPDIILWPCYIGQWSTQPDADSSAFESGVKWIAQQLGCYVLQCNWPQSLNEPDSTGLGGSKVVAPDGRNVALMPYGHACVGIFDSTNNDMTIGDFDHAP</sequence>
<dbReference type="InterPro" id="IPR003010">
    <property type="entry name" value="C-N_Hydrolase"/>
</dbReference>
<evidence type="ECO:0000313" key="2">
    <source>
        <dbReference type="EMBL" id="ODA33018.1"/>
    </source>
</evidence>
<accession>A0A1C3EIG7</accession>
<reference evidence="2 3" key="1">
    <citation type="submission" date="2016-05" db="EMBL/GenBank/DDBJ databases">
        <title>Genomic Taxonomy of the Vibrionaceae.</title>
        <authorList>
            <person name="Gomez-Gil B."/>
            <person name="Enciso-Ibarra J."/>
        </authorList>
    </citation>
    <scope>NUCLEOTIDE SEQUENCE [LARGE SCALE GENOMIC DNA]</scope>
    <source>
        <strain evidence="2 3">CAIM 1920</strain>
    </source>
</reference>
<dbReference type="PROSITE" id="PS50263">
    <property type="entry name" value="CN_HYDROLASE"/>
    <property type="match status" value="1"/>
</dbReference>
<comment type="caution">
    <text evidence="2">The sequence shown here is derived from an EMBL/GenBank/DDBJ whole genome shotgun (WGS) entry which is preliminary data.</text>
</comment>
<dbReference type="STRING" id="1080227.A8L45_12060"/>
<dbReference type="EMBL" id="LYBM01000020">
    <property type="protein sequence ID" value="ODA33018.1"/>
    <property type="molecule type" value="Genomic_DNA"/>
</dbReference>
<evidence type="ECO:0000259" key="1">
    <source>
        <dbReference type="PROSITE" id="PS50263"/>
    </source>
</evidence>
<name>A0A1C3EIG7_9GAMM</name>
<dbReference type="OrthoDB" id="8893832at2"/>
<keyword evidence="3" id="KW-1185">Reference proteome</keyword>
<protein>
    <recommendedName>
        <fullName evidence="1">CN hydrolase domain-containing protein</fullName>
    </recommendedName>
</protein>
<dbReference type="AlphaFoldDB" id="A0A1C3EIG7"/>
<dbReference type="RefSeq" id="WP_068902566.1">
    <property type="nucleotide sequence ID" value="NZ_JBHUIF010000015.1"/>
</dbReference>
<organism evidence="2 3">
    <name type="scientific">Veronia pacifica</name>
    <dbReference type="NCBI Taxonomy" id="1080227"/>
    <lineage>
        <taxon>Bacteria</taxon>
        <taxon>Pseudomonadati</taxon>
        <taxon>Pseudomonadota</taxon>
        <taxon>Gammaproteobacteria</taxon>
        <taxon>Vibrionales</taxon>
        <taxon>Vibrionaceae</taxon>
        <taxon>Veronia</taxon>
    </lineage>
</organism>
<feature type="domain" description="CN hydrolase" evidence="1">
    <location>
        <begin position="1"/>
        <end position="243"/>
    </location>
</feature>
<dbReference type="Pfam" id="PF00795">
    <property type="entry name" value="CN_hydrolase"/>
    <property type="match status" value="1"/>
</dbReference>
<proteinExistence type="predicted"/>
<gene>
    <name evidence="2" type="ORF">A8L45_12060</name>
</gene>
<dbReference type="Proteomes" id="UP000094936">
    <property type="component" value="Unassembled WGS sequence"/>
</dbReference>
<dbReference type="SUPFAM" id="SSF56317">
    <property type="entry name" value="Carbon-nitrogen hydrolase"/>
    <property type="match status" value="1"/>
</dbReference>